<dbReference type="Gene3D" id="3.40.50.300">
    <property type="entry name" value="P-loop containing nucleotide triphosphate hydrolases"/>
    <property type="match status" value="1"/>
</dbReference>
<dbReference type="RefSeq" id="WP_211977585.1">
    <property type="nucleotide sequence ID" value="NZ_JAGTXB010000036.1"/>
</dbReference>
<evidence type="ECO:0000313" key="2">
    <source>
        <dbReference type="Proteomes" id="UP000676386"/>
    </source>
</evidence>
<keyword evidence="2" id="KW-1185">Reference proteome</keyword>
<evidence type="ECO:0000313" key="1">
    <source>
        <dbReference type="EMBL" id="MBS0032416.1"/>
    </source>
</evidence>
<dbReference type="EMBL" id="JAGTXB010000036">
    <property type="protein sequence ID" value="MBS0032416.1"/>
    <property type="molecule type" value="Genomic_DNA"/>
</dbReference>
<sequence length="584" mass="67093">MQINSIEITNVKGIAHQVLDLGLLPNKPNVLVAPNGFGKSSLSIGFASLKKSKLELDDNNYYLNNKSNKPILSLTIQDSSGMRTLTATESSNAILTEFDVFVINSQLMAKASILKINGASIPKSSLEIAPIVLIPTIPEKVLFDYSLAQERRDFGMNGKILSDIKNVFSSAPLLDRIIQEIDLSKFEQVKVSKSIDAVKKEINIQSGKSEDIRKWIEVNKLIELQKVDELNSLASILRSFDSSNIKTDTESFLAAFQIISVYQRLKSNFRKAMNYVFYHAERSYYESTIASFNTTRHIIKPKEDKKKGLIIEWPKAHEISNGQRDVLSFVTMLMKANRSFKKTNCILIIDEIFDYLDDANLISFQYFITTMIEEMKKQGKNFFPILMTHLDPLFFNHFCFNRHKIKVAYLKDVPFKSNANLLKLIKKREDPLIQTNIDKHHFHYYPTGVDISVDFLTLGLHGPWGDSQKFHQFIDDETRKYLKDQSDYDPLAICFSVRVKIESLIHSDISDSVKQQKFLDIHGTKKKLEYCEEIGHSVPESYYLLGIIYNDRLHWREGLDIIRPVAIKLENLTIKKLIRDLFLK</sequence>
<protein>
    <recommendedName>
        <fullName evidence="3">AAA domain-containing protein</fullName>
    </recommendedName>
</protein>
<organism evidence="1 2">
    <name type="scientific">Chitinophaga hostae</name>
    <dbReference type="NCBI Taxonomy" id="2831022"/>
    <lineage>
        <taxon>Bacteria</taxon>
        <taxon>Pseudomonadati</taxon>
        <taxon>Bacteroidota</taxon>
        <taxon>Chitinophagia</taxon>
        <taxon>Chitinophagales</taxon>
        <taxon>Chitinophagaceae</taxon>
        <taxon>Chitinophaga</taxon>
    </lineage>
</organism>
<comment type="caution">
    <text evidence="1">The sequence shown here is derived from an EMBL/GenBank/DDBJ whole genome shotgun (WGS) entry which is preliminary data.</text>
</comment>
<gene>
    <name evidence="1" type="ORF">KE626_34105</name>
</gene>
<dbReference type="InterPro" id="IPR027417">
    <property type="entry name" value="P-loop_NTPase"/>
</dbReference>
<name>A0ABS5JB37_9BACT</name>
<proteinExistence type="predicted"/>
<evidence type="ECO:0008006" key="3">
    <source>
        <dbReference type="Google" id="ProtNLM"/>
    </source>
</evidence>
<dbReference type="Proteomes" id="UP000676386">
    <property type="component" value="Unassembled WGS sequence"/>
</dbReference>
<dbReference type="SUPFAM" id="SSF52540">
    <property type="entry name" value="P-loop containing nucleoside triphosphate hydrolases"/>
    <property type="match status" value="1"/>
</dbReference>
<accession>A0ABS5JB37</accession>
<reference evidence="1 2" key="1">
    <citation type="submission" date="2021-04" db="EMBL/GenBank/DDBJ databases">
        <title>Chitinophaga sp. nov., isolated from the rhizosphere soil.</title>
        <authorList>
            <person name="He S."/>
        </authorList>
    </citation>
    <scope>NUCLEOTIDE SEQUENCE [LARGE SCALE GENOMIC DNA]</scope>
    <source>
        <strain evidence="1 2">2R12</strain>
    </source>
</reference>